<organism evidence="1 2">
    <name type="scientific">Candidatus Magnetobacterium casense</name>
    <dbReference type="NCBI Taxonomy" id="1455061"/>
    <lineage>
        <taxon>Bacteria</taxon>
        <taxon>Pseudomonadati</taxon>
        <taxon>Nitrospirota</taxon>
        <taxon>Thermodesulfovibrionia</taxon>
        <taxon>Thermodesulfovibrionales</taxon>
        <taxon>Candidatus Magnetobacteriaceae</taxon>
        <taxon>Candidatus Magnetobacterium</taxon>
    </lineage>
</organism>
<comment type="caution">
    <text evidence="1">The sequence shown here is derived from an EMBL/GenBank/DDBJ whole genome shotgun (WGS) entry which is preliminary data.</text>
</comment>
<evidence type="ECO:0000313" key="2">
    <source>
        <dbReference type="Proteomes" id="UP001196980"/>
    </source>
</evidence>
<reference evidence="1 2" key="1">
    <citation type="journal article" date="2020" name="J Geophys Res Biogeosci">
        <title>Magnetotaxis as an Adaptation to Enable Bacterial Shuttling of Microbial Sulfur and Sulfur Cycling Across Aquatic Oxic#Anoxic Interfaces.</title>
        <authorList>
            <person name="Li J."/>
            <person name="Liu P."/>
            <person name="Wang J."/>
            <person name="Roberts A.P."/>
            <person name="Pan Y."/>
        </authorList>
    </citation>
    <scope>NUCLEOTIDE SEQUENCE [LARGE SCALE GENOMIC DNA]</scope>
    <source>
        <strain evidence="1 2">MYR-1_YQ</strain>
    </source>
</reference>
<dbReference type="EMBL" id="JABXWD010000181">
    <property type="protein sequence ID" value="MBV6342006.1"/>
    <property type="molecule type" value="Genomic_DNA"/>
</dbReference>
<sequence length="317" mass="36241">MIEQWSYMALLNRLIILLYYLWSLLPWVETIDTKGLKHTLLQLEKVFPPRHVKIRNKKVLLFSGFGNFKEVTVAGGDITVYGGIILKNRIISFKDKRLNIQKVGEKVLSDGSLWVENTLFLGNIGTLSNLNVVTSGIINGTIERVGMMYIREGMFNGTVEYVEKWVHVAHHNGFIRGEIRHIGETLFLDNGVFTTNRLPRIAGGYMIIKDGLLQDCTGQPWGWDKIAENIDDLKEDQEIFLFGSDGHVIMGGHARNILFRESINTFSRHKTENLISSNKFYRLRGGKLQRVTLKISSNQDTDVSMAKYFSYVRLEIV</sequence>
<dbReference type="Proteomes" id="UP001196980">
    <property type="component" value="Unassembled WGS sequence"/>
</dbReference>
<protein>
    <submittedName>
        <fullName evidence="1">Uncharacterized protein</fullName>
    </submittedName>
</protein>
<name>A0ABS6RZI4_9BACT</name>
<keyword evidence="2" id="KW-1185">Reference proteome</keyword>
<accession>A0ABS6RZI4</accession>
<gene>
    <name evidence="1" type="ORF">HWQ67_10450</name>
</gene>
<evidence type="ECO:0000313" key="1">
    <source>
        <dbReference type="EMBL" id="MBV6342006.1"/>
    </source>
</evidence>
<proteinExistence type="predicted"/>
<dbReference type="RefSeq" id="WP_218252635.1">
    <property type="nucleotide sequence ID" value="NZ_JABXWD010000181.1"/>
</dbReference>